<feature type="active site" description="Acyl-thioester intermediate" evidence="4">
    <location>
        <position position="91"/>
    </location>
</feature>
<dbReference type="EMBL" id="CP003538">
    <property type="protein sequence ID" value="AGH97746.1"/>
    <property type="molecule type" value="Genomic_DNA"/>
</dbReference>
<dbReference type="HOGENOM" id="CLU_031026_0_0_5"/>
<dbReference type="RefSeq" id="WP_015467294.1">
    <property type="nucleotide sequence ID" value="NC_020812.1"/>
</dbReference>
<evidence type="ECO:0000256" key="4">
    <source>
        <dbReference type="PIRSR" id="PIRSR000429-1"/>
    </source>
</evidence>
<gene>
    <name evidence="8" type="ORF">A11S_925</name>
</gene>
<dbReference type="InterPro" id="IPR020616">
    <property type="entry name" value="Thiolase_N"/>
</dbReference>
<reference evidence="8 9" key="1">
    <citation type="journal article" date="2013" name="ISME J.">
        <title>By their genes ye shall know them: genomic signatures of predatory bacteria.</title>
        <authorList>
            <person name="Pasternak Z."/>
            <person name="Pietrokovski S."/>
            <person name="Rotem O."/>
            <person name="Gophna U."/>
            <person name="Lurie-Weinberger M.N."/>
            <person name="Jurkevitch E."/>
        </authorList>
    </citation>
    <scope>NUCLEOTIDE SEQUENCE [LARGE SCALE GENOMIC DNA]</scope>
    <source>
        <strain evidence="8">EPB</strain>
    </source>
</reference>
<evidence type="ECO:0000256" key="1">
    <source>
        <dbReference type="ARBA" id="ARBA00010982"/>
    </source>
</evidence>
<dbReference type="InterPro" id="IPR020613">
    <property type="entry name" value="Thiolase_CS"/>
</dbReference>
<evidence type="ECO:0000313" key="8">
    <source>
        <dbReference type="EMBL" id="AGH97746.1"/>
    </source>
</evidence>
<dbReference type="PROSITE" id="PS00737">
    <property type="entry name" value="THIOLASE_2"/>
    <property type="match status" value="1"/>
</dbReference>
<dbReference type="InterPro" id="IPR016039">
    <property type="entry name" value="Thiolase-like"/>
</dbReference>
<protein>
    <submittedName>
        <fullName evidence="8">3-ketoacyl-CoA thiolase / Acetyl-CoA acetyltransferase</fullName>
        <ecNumber evidence="8">2.3.1.16</ecNumber>
        <ecNumber evidence="8">2.3.1.9</ecNumber>
    </submittedName>
</protein>
<dbReference type="KEGG" id="man:A11S_925"/>
<dbReference type="EC" id="2.3.1.9" evidence="8"/>
<dbReference type="SUPFAM" id="SSF53901">
    <property type="entry name" value="Thiolase-like"/>
    <property type="match status" value="2"/>
</dbReference>
<dbReference type="Gene3D" id="3.40.47.10">
    <property type="match status" value="2"/>
</dbReference>
<dbReference type="EC" id="2.3.1.16" evidence="8"/>
<dbReference type="GO" id="GO:0003985">
    <property type="term" value="F:acetyl-CoA C-acetyltransferase activity"/>
    <property type="evidence" value="ECO:0007669"/>
    <property type="project" value="UniProtKB-EC"/>
</dbReference>
<dbReference type="AlphaFoldDB" id="M4VI71"/>
<dbReference type="PANTHER" id="PTHR18919">
    <property type="entry name" value="ACETYL-COA C-ACYLTRANSFERASE"/>
    <property type="match status" value="1"/>
</dbReference>
<organism evidence="8 9">
    <name type="scientific">Micavibrio aeruginosavorus EPB</name>
    <dbReference type="NCBI Taxonomy" id="349215"/>
    <lineage>
        <taxon>Bacteria</taxon>
        <taxon>Pseudomonadati</taxon>
        <taxon>Bdellovibrionota</taxon>
        <taxon>Bdellovibrionia</taxon>
        <taxon>Bdellovibrionales</taxon>
        <taxon>Pseudobdellovibrionaceae</taxon>
        <taxon>Micavibrio</taxon>
    </lineage>
</organism>
<dbReference type="InterPro" id="IPR002155">
    <property type="entry name" value="Thiolase"/>
</dbReference>
<dbReference type="PROSITE" id="PS00098">
    <property type="entry name" value="THIOLASE_1"/>
    <property type="match status" value="1"/>
</dbReference>
<dbReference type="OrthoDB" id="7181944at2"/>
<dbReference type="NCBIfam" id="TIGR01930">
    <property type="entry name" value="AcCoA-C-Actrans"/>
    <property type="match status" value="1"/>
</dbReference>
<accession>M4VI71</accession>
<feature type="active site" description="Proton acceptor" evidence="4">
    <location>
        <position position="380"/>
    </location>
</feature>
<dbReference type="STRING" id="349215.A11S_925"/>
<dbReference type="CDD" id="cd00751">
    <property type="entry name" value="thiolase"/>
    <property type="match status" value="1"/>
</dbReference>
<evidence type="ECO:0000259" key="7">
    <source>
        <dbReference type="Pfam" id="PF02803"/>
    </source>
</evidence>
<keyword evidence="2 5" id="KW-0808">Transferase</keyword>
<evidence type="ECO:0000313" key="9">
    <source>
        <dbReference type="Proteomes" id="UP000011932"/>
    </source>
</evidence>
<proteinExistence type="inferred from homology"/>
<dbReference type="InterPro" id="IPR020610">
    <property type="entry name" value="Thiolase_AS"/>
</dbReference>
<dbReference type="FunFam" id="3.40.47.10:FF:000010">
    <property type="entry name" value="Acetyl-CoA acetyltransferase (Thiolase)"/>
    <property type="match status" value="1"/>
</dbReference>
<evidence type="ECO:0000259" key="6">
    <source>
        <dbReference type="Pfam" id="PF00108"/>
    </source>
</evidence>
<dbReference type="PIRSF" id="PIRSF000429">
    <property type="entry name" value="Ac-CoA_Ac_transf"/>
    <property type="match status" value="1"/>
</dbReference>
<evidence type="ECO:0000256" key="5">
    <source>
        <dbReference type="RuleBase" id="RU003557"/>
    </source>
</evidence>
<feature type="active site" description="Proton acceptor" evidence="4">
    <location>
        <position position="350"/>
    </location>
</feature>
<evidence type="ECO:0000256" key="3">
    <source>
        <dbReference type="ARBA" id="ARBA00023315"/>
    </source>
</evidence>
<dbReference type="InterPro" id="IPR020615">
    <property type="entry name" value="Thiolase_acyl_enz_int_AS"/>
</dbReference>
<comment type="similarity">
    <text evidence="1 5">Belongs to the thiolase-like superfamily. Thiolase family.</text>
</comment>
<dbReference type="PANTHER" id="PTHR18919:SF107">
    <property type="entry name" value="ACETYL-COA ACETYLTRANSFERASE, CYTOSOLIC"/>
    <property type="match status" value="1"/>
</dbReference>
<evidence type="ECO:0000256" key="2">
    <source>
        <dbReference type="ARBA" id="ARBA00022679"/>
    </source>
</evidence>
<feature type="domain" description="Thiolase C-terminal" evidence="7">
    <location>
        <begin position="273"/>
        <end position="393"/>
    </location>
</feature>
<dbReference type="PROSITE" id="PS00099">
    <property type="entry name" value="THIOLASE_3"/>
    <property type="match status" value="1"/>
</dbReference>
<sequence>MTTNDPIVIVAAKRTPIGNFNGGLSTLPAHDLGAVAIRAVMDEAKVGGADIDEVIMGQVLTAAAGQNPARQAAMAAGIPHEKTALTVNQVCGSGLRTVALGMQSILNGDATVIVAGGQENMSLSPHAMHMRNGTKMGNATMVDTMIVDGLWDAFNGYHMGMTAENIAEKWQITRADQDNFAAASQQKTEAAQKAGKFTAEITPVKIKVKKDEVTIDKDEFPRAGVTAESLSGLRPAFKPDGTVTAASASGINDGAAAVVLMRASEAKKRGLPVYATIRSWATAGVDPAVMGSGPIPASRKALEKAGWSVSDLDLVEANEAFAAQSLCVLKDLALDPAKVNVNGGAIAIGHPIGASGTRVLVTLLHEMARRDAKRGLVTLCIGGGMGIAMCVERDASENLKKVA</sequence>
<keyword evidence="3 5" id="KW-0012">Acyltransferase</keyword>
<name>M4VI71_9BACT</name>
<dbReference type="Proteomes" id="UP000011932">
    <property type="component" value="Chromosome"/>
</dbReference>
<dbReference type="Pfam" id="PF00108">
    <property type="entry name" value="Thiolase_N"/>
    <property type="match status" value="1"/>
</dbReference>
<dbReference type="Pfam" id="PF02803">
    <property type="entry name" value="Thiolase_C"/>
    <property type="match status" value="1"/>
</dbReference>
<feature type="domain" description="Thiolase N-terminal" evidence="6">
    <location>
        <begin position="7"/>
        <end position="263"/>
    </location>
</feature>
<dbReference type="PATRIC" id="fig|349215.9.peg.894"/>
<dbReference type="InterPro" id="IPR020617">
    <property type="entry name" value="Thiolase_C"/>
</dbReference>